<proteinExistence type="predicted"/>
<feature type="compositionally biased region" description="Low complexity" evidence="1">
    <location>
        <begin position="128"/>
        <end position="147"/>
    </location>
</feature>
<feature type="compositionally biased region" description="Low complexity" evidence="1">
    <location>
        <begin position="53"/>
        <end position="66"/>
    </location>
</feature>
<evidence type="ECO:0000313" key="2">
    <source>
        <dbReference type="EMBL" id="KAG0650969.1"/>
    </source>
</evidence>
<feature type="compositionally biased region" description="Low complexity" evidence="1">
    <location>
        <begin position="387"/>
        <end position="398"/>
    </location>
</feature>
<evidence type="ECO:0000313" key="3">
    <source>
        <dbReference type="Proteomes" id="UP000785200"/>
    </source>
</evidence>
<sequence>MWVMGDPPTAFSSTDSDALSTMAYQYPMGGPGLESSSNMIPSYHHLPGEHTQPDSPADANPSSPNSKNRGASTGHKSAKIKRSMSTPNVRGQSTADAAALALLKKECNFYPVDQQPAPEPRRRGSKAQSGTGRASESSSPSTSSGQPPELPTTLPYPHMSMPPIQDLGGPHMKKSKTESFAPENKVITSSRNFDYHHGATNWMASEASPSTSKTPSDMPPYWRVNPQDSPMTPAFSPFTPSHQIPPPQNWPTSQAEPVQRDEMTWSVPQRSISYSNLESLHNQNQYSPYSNSHSQAPPLSDHYSTKPRTMQSGMFPPSISTASNILPPPEIVSATSSEGSHHPHSAGPHYPHWQQPYPPYQKPTSESYGSWNGSHAGPPHIPEEAHAPPAAYAYGEPPSNMFYPPPPQGR</sequence>
<accession>A0A9P7AZE3</accession>
<evidence type="ECO:0000256" key="1">
    <source>
        <dbReference type="SAM" id="MobiDB-lite"/>
    </source>
</evidence>
<comment type="caution">
    <text evidence="2">The sequence shown here is derived from an EMBL/GenBank/DDBJ whole genome shotgun (WGS) entry which is preliminary data.</text>
</comment>
<dbReference type="EMBL" id="VNKQ01000005">
    <property type="protein sequence ID" value="KAG0650969.1"/>
    <property type="molecule type" value="Genomic_DNA"/>
</dbReference>
<feature type="compositionally biased region" description="Polar residues" evidence="1">
    <location>
        <begin position="83"/>
        <end position="93"/>
    </location>
</feature>
<dbReference type="Proteomes" id="UP000785200">
    <property type="component" value="Unassembled WGS sequence"/>
</dbReference>
<feature type="compositionally biased region" description="Polar residues" evidence="1">
    <location>
        <begin position="364"/>
        <end position="373"/>
    </location>
</feature>
<name>A0A9P7AZE3_9HELO</name>
<feature type="region of interest" description="Disordered" evidence="1">
    <location>
        <begin position="22"/>
        <end position="93"/>
    </location>
</feature>
<protein>
    <submittedName>
        <fullName evidence="2">Uncharacterized protein</fullName>
    </submittedName>
</protein>
<gene>
    <name evidence="2" type="ORF">D0Z07_2503</name>
</gene>
<feature type="region of interest" description="Disordered" evidence="1">
    <location>
        <begin position="283"/>
        <end position="307"/>
    </location>
</feature>
<keyword evidence="3" id="KW-1185">Reference proteome</keyword>
<dbReference type="AlphaFoldDB" id="A0A9P7AZE3"/>
<feature type="compositionally biased region" description="Polar residues" evidence="1">
    <location>
        <begin position="283"/>
        <end position="297"/>
    </location>
</feature>
<dbReference type="OrthoDB" id="4150019at2759"/>
<organism evidence="2 3">
    <name type="scientific">Hyphodiscus hymeniophilus</name>
    <dbReference type="NCBI Taxonomy" id="353542"/>
    <lineage>
        <taxon>Eukaryota</taxon>
        <taxon>Fungi</taxon>
        <taxon>Dikarya</taxon>
        <taxon>Ascomycota</taxon>
        <taxon>Pezizomycotina</taxon>
        <taxon>Leotiomycetes</taxon>
        <taxon>Helotiales</taxon>
        <taxon>Hyphodiscaceae</taxon>
        <taxon>Hyphodiscus</taxon>
    </lineage>
</organism>
<feature type="region of interest" description="Disordered" evidence="1">
    <location>
        <begin position="111"/>
        <end position="185"/>
    </location>
</feature>
<feature type="region of interest" description="Disordered" evidence="1">
    <location>
        <begin position="329"/>
        <end position="410"/>
    </location>
</feature>
<reference evidence="2" key="1">
    <citation type="submission" date="2019-07" db="EMBL/GenBank/DDBJ databases">
        <title>Hyphodiscus hymeniophilus genome sequencing and assembly.</title>
        <authorList>
            <person name="Kramer G."/>
            <person name="Nodwell J."/>
        </authorList>
    </citation>
    <scope>NUCLEOTIDE SEQUENCE</scope>
    <source>
        <strain evidence="2">ATCC 34498</strain>
    </source>
</reference>